<protein>
    <recommendedName>
        <fullName evidence="4">ParB/Sulfiredoxin domain-containing protein</fullName>
    </recommendedName>
</protein>
<dbReference type="Proteomes" id="UP001212602">
    <property type="component" value="Unassembled WGS sequence"/>
</dbReference>
<evidence type="ECO:0000313" key="3">
    <source>
        <dbReference type="Proteomes" id="UP001212602"/>
    </source>
</evidence>
<proteinExistence type="predicted"/>
<accession>A0AAE3N598</accession>
<organism evidence="2 3">
    <name type="scientific">Xenophilus arseniciresistens</name>
    <dbReference type="NCBI Taxonomy" id="1283306"/>
    <lineage>
        <taxon>Bacteria</taxon>
        <taxon>Pseudomonadati</taxon>
        <taxon>Pseudomonadota</taxon>
        <taxon>Betaproteobacteria</taxon>
        <taxon>Burkholderiales</taxon>
        <taxon>Comamonadaceae</taxon>
        <taxon>Xenophilus</taxon>
    </lineage>
</organism>
<dbReference type="AlphaFoldDB" id="A0AAE3N598"/>
<sequence>MATAQWKTRAVKPEDLHLDTRNPRIEVAADASPSAVRLKLLEHEDVLELARGIERQKGLFFGERIVTTLEDGVEVVLEGNRRVAACQMLLNRALIPVSYRARFPVASAETLAAIAKISADVAPSRKAAEPILTKRHTEQGAKPWSPVAKMRRAARLLEHLPVEEVAATLGTTVAQVNKLIRPYRLLKYALDLPTWSPQERLALEGDKLKTNPYTRLFTLSDTKAALKIRFDKDQNIHSDLSPSKFKKEMTRIARDFLLPDPATGQPVASTRTDTSVYFADLLGAASSDVSKKEAASVGKNTSPTSKDEGKSSSSPRGAHPQQTDGSTNPGPAATPRASAFMENLQCHVLDDRLIKMTTEIKQINHRKRPIAAALLLRAIFECTLVYKLQQTKTWGALVKQQTTAGRDPSLADIIKFAKNFNNGVFAEQNICKMLNAHTTQTAKSYLDGITHYKYQDIDVPTLESVANNLRQVIVYILQGH</sequence>
<keyword evidence="3" id="KW-1185">Reference proteome</keyword>
<feature type="region of interest" description="Disordered" evidence="1">
    <location>
        <begin position="290"/>
        <end position="335"/>
    </location>
</feature>
<reference evidence="2" key="1">
    <citation type="submission" date="2023-01" db="EMBL/GenBank/DDBJ databases">
        <title>Xenophilus mangrovi sp. nov., isolated from soil of Mangrove nature reserve.</title>
        <authorList>
            <person name="Xu S."/>
            <person name="Liu Z."/>
            <person name="Xu Y."/>
        </authorList>
    </citation>
    <scope>NUCLEOTIDE SEQUENCE</scope>
    <source>
        <strain evidence="2">YW8</strain>
    </source>
</reference>
<dbReference type="EMBL" id="JAQIPB010000001">
    <property type="protein sequence ID" value="MDA7414819.1"/>
    <property type="molecule type" value="Genomic_DNA"/>
</dbReference>
<evidence type="ECO:0000313" key="2">
    <source>
        <dbReference type="EMBL" id="MDA7414819.1"/>
    </source>
</evidence>
<comment type="caution">
    <text evidence="2">The sequence shown here is derived from an EMBL/GenBank/DDBJ whole genome shotgun (WGS) entry which is preliminary data.</text>
</comment>
<evidence type="ECO:0000256" key="1">
    <source>
        <dbReference type="SAM" id="MobiDB-lite"/>
    </source>
</evidence>
<name>A0AAE3N598_9BURK</name>
<evidence type="ECO:0008006" key="4">
    <source>
        <dbReference type="Google" id="ProtNLM"/>
    </source>
</evidence>
<dbReference type="RefSeq" id="WP_271426099.1">
    <property type="nucleotide sequence ID" value="NZ_JAQIPB010000001.1"/>
</dbReference>
<feature type="compositionally biased region" description="Polar residues" evidence="1">
    <location>
        <begin position="311"/>
        <end position="329"/>
    </location>
</feature>
<gene>
    <name evidence="2" type="ORF">PGB34_00450</name>
</gene>